<keyword evidence="2" id="KW-1185">Reference proteome</keyword>
<evidence type="ECO:0000313" key="2">
    <source>
        <dbReference type="Proteomes" id="UP000676967"/>
    </source>
</evidence>
<proteinExistence type="predicted"/>
<reference evidence="1 2" key="1">
    <citation type="submission" date="2020-08" db="EMBL/GenBank/DDBJ databases">
        <title>Whole genome shotgun sequence of Actinoplanes ianthinogenes NBRC 13996.</title>
        <authorList>
            <person name="Komaki H."/>
            <person name="Tamura T."/>
        </authorList>
    </citation>
    <scope>NUCLEOTIDE SEQUENCE [LARGE SCALE GENOMIC DNA]</scope>
    <source>
        <strain evidence="1 2">NBRC 13996</strain>
    </source>
</reference>
<accession>A0ABN6CJT9</accession>
<organism evidence="1 2">
    <name type="scientific">Actinoplanes ianthinogenes</name>
    <dbReference type="NCBI Taxonomy" id="122358"/>
    <lineage>
        <taxon>Bacteria</taxon>
        <taxon>Bacillati</taxon>
        <taxon>Actinomycetota</taxon>
        <taxon>Actinomycetes</taxon>
        <taxon>Micromonosporales</taxon>
        <taxon>Micromonosporaceae</taxon>
        <taxon>Actinoplanes</taxon>
    </lineage>
</organism>
<sequence length="114" mass="12996">MAIITSVTHDHCMTHVQHQPRVAWDGARAFIRAAGRPHFADFSLQVRDRLGPDIQEQLIATRDYLIASGIWDQGDRYPMDVEAGKWRWRLQDLLQSRPDLAGAVVDLTAKSFEL</sequence>
<protein>
    <submittedName>
        <fullName evidence="1">Uncharacterized protein</fullName>
    </submittedName>
</protein>
<evidence type="ECO:0000313" key="1">
    <source>
        <dbReference type="EMBL" id="BCJ45101.1"/>
    </source>
</evidence>
<dbReference type="EMBL" id="AP023356">
    <property type="protein sequence ID" value="BCJ45101.1"/>
    <property type="molecule type" value="Genomic_DNA"/>
</dbReference>
<name>A0ABN6CJT9_9ACTN</name>
<dbReference type="Proteomes" id="UP000676967">
    <property type="component" value="Chromosome"/>
</dbReference>
<gene>
    <name evidence="1" type="ORF">Aiant_57580</name>
</gene>